<organism evidence="3 4">
    <name type="scientific">Sandaracinomonas limnophila</name>
    <dbReference type="NCBI Taxonomy" id="1862386"/>
    <lineage>
        <taxon>Bacteria</taxon>
        <taxon>Pseudomonadati</taxon>
        <taxon>Bacteroidota</taxon>
        <taxon>Cytophagia</taxon>
        <taxon>Cytophagales</taxon>
        <taxon>Flectobacillaceae</taxon>
        <taxon>Sandaracinomonas</taxon>
    </lineage>
</organism>
<keyword evidence="4" id="KW-1185">Reference proteome</keyword>
<evidence type="ECO:0008006" key="5">
    <source>
        <dbReference type="Google" id="ProtNLM"/>
    </source>
</evidence>
<evidence type="ECO:0000256" key="2">
    <source>
        <dbReference type="SAM" id="SignalP"/>
    </source>
</evidence>
<protein>
    <recommendedName>
        <fullName evidence="5">Beta-barrel porin</fullName>
    </recommendedName>
</protein>
<dbReference type="InterPro" id="IPR025631">
    <property type="entry name" value="Porin_10"/>
</dbReference>
<keyword evidence="2" id="KW-0732">Signal</keyword>
<evidence type="ECO:0000256" key="1">
    <source>
        <dbReference type="SAM" id="MobiDB-lite"/>
    </source>
</evidence>
<feature type="region of interest" description="Disordered" evidence="1">
    <location>
        <begin position="32"/>
        <end position="58"/>
    </location>
</feature>
<reference evidence="3 4" key="1">
    <citation type="submission" date="2019-01" db="EMBL/GenBank/DDBJ databases">
        <authorList>
            <person name="Chen W.-M."/>
        </authorList>
    </citation>
    <scope>NUCLEOTIDE SEQUENCE [LARGE SCALE GENOMIC DNA]</scope>
    <source>
        <strain evidence="3 4">FSY-15</strain>
    </source>
</reference>
<proteinExistence type="predicted"/>
<accession>A0A437PXD2</accession>
<feature type="chain" id="PRO_5019279258" description="Beta-barrel porin" evidence="2">
    <location>
        <begin position="20"/>
        <end position="655"/>
    </location>
</feature>
<name>A0A437PXD2_9BACT</name>
<evidence type="ECO:0000313" key="4">
    <source>
        <dbReference type="Proteomes" id="UP000282832"/>
    </source>
</evidence>
<evidence type="ECO:0000313" key="3">
    <source>
        <dbReference type="EMBL" id="RVU26903.1"/>
    </source>
</evidence>
<dbReference type="EMBL" id="SACY01000001">
    <property type="protein sequence ID" value="RVU26903.1"/>
    <property type="molecule type" value="Genomic_DNA"/>
</dbReference>
<comment type="caution">
    <text evidence="3">The sequence shown here is derived from an EMBL/GenBank/DDBJ whole genome shotgun (WGS) entry which is preliminary data.</text>
</comment>
<feature type="signal peptide" evidence="2">
    <location>
        <begin position="1"/>
        <end position="19"/>
    </location>
</feature>
<dbReference type="AlphaFoldDB" id="A0A437PXD2"/>
<sequence>MKKLLAILLVFISYQAVYAQFTSQGTNGFGNSSMNNSGFPDPKSPKTTNQNSKKTGRAALDDSTRLKYGPHSVYSFKEDEILNGLNAKNRPDTSLTLFQRYLYTEKSGFLLQDLGNQGTALRSIFWQSPATIGVQSGYNAYLPYAFQTKDINYYNTKSPFSDVEYYLGAGGQTTLRFSFARNVDSLWNIGFDLQRMVSDKNLSDAAYKTGDKTLTGQWGLVLHSNYQSKNKKYRILGHINYFDQGIKDQGGVKLGNLTALDILKYSDNAALLEDGVTESNDKFIKFHVYHEFQGFKGLQLFQMIDVENRKIQFKDMAFQSNLANGFYPKTYIQYIQAPDKDSLYNEIQWKEYAHKTGLKGIYRGFNYQAYFKQRYWSAFNAVENASKDRFEQYVGLKLKQSFGQKYDFEAQGEYLIGSDFFLNAKLETPLLSVQAKHTSASPSFVSTWTYNTAYRWDKKFENIVSDEIDGSFHFGKKSTYFNPGLTVQSITGIIYFDSKTNPIQTNELLGIFRPKIETGARWNKWNVMANVYWNKQTGPDVFRAPELIFQGNLSVDLQYKKLLYTQLGLDLHYNSAYKAPAYQPVLQQYFIQNDLELPAFAQVDAYVNIRINRVRLFFKYANALQGLLGNNHYTAYLHPAMYRSFGYGVRWLLFD</sequence>
<dbReference type="Pfam" id="PF14121">
    <property type="entry name" value="Porin_10"/>
    <property type="match status" value="1"/>
</dbReference>
<dbReference type="Proteomes" id="UP000282832">
    <property type="component" value="Unassembled WGS sequence"/>
</dbReference>
<dbReference type="OrthoDB" id="1489309at2"/>
<gene>
    <name evidence="3" type="ORF">EOJ36_02595</name>
</gene>